<sequence>MTLQRAHTSSVSSGFLRMYVAARSVRSSLSASSPAAS</sequence>
<reference evidence="1" key="2">
    <citation type="journal article" date="2015" name="Data Brief">
        <title>Shoot transcriptome of the giant reed, Arundo donax.</title>
        <authorList>
            <person name="Barrero R.A."/>
            <person name="Guerrero F.D."/>
            <person name="Moolhuijzen P."/>
            <person name="Goolsby J.A."/>
            <person name="Tidwell J."/>
            <person name="Bellgard S.E."/>
            <person name="Bellgard M.I."/>
        </authorList>
    </citation>
    <scope>NUCLEOTIDE SEQUENCE</scope>
    <source>
        <tissue evidence="1">Shoot tissue taken approximately 20 cm above the soil surface</tissue>
    </source>
</reference>
<organism evidence="1">
    <name type="scientific">Arundo donax</name>
    <name type="common">Giant reed</name>
    <name type="synonym">Donax arundinaceus</name>
    <dbReference type="NCBI Taxonomy" id="35708"/>
    <lineage>
        <taxon>Eukaryota</taxon>
        <taxon>Viridiplantae</taxon>
        <taxon>Streptophyta</taxon>
        <taxon>Embryophyta</taxon>
        <taxon>Tracheophyta</taxon>
        <taxon>Spermatophyta</taxon>
        <taxon>Magnoliopsida</taxon>
        <taxon>Liliopsida</taxon>
        <taxon>Poales</taxon>
        <taxon>Poaceae</taxon>
        <taxon>PACMAD clade</taxon>
        <taxon>Arundinoideae</taxon>
        <taxon>Arundineae</taxon>
        <taxon>Arundo</taxon>
    </lineage>
</organism>
<dbReference type="AlphaFoldDB" id="A0A0A9AEJ2"/>
<reference evidence="1" key="1">
    <citation type="submission" date="2014-09" db="EMBL/GenBank/DDBJ databases">
        <authorList>
            <person name="Magalhaes I.L.F."/>
            <person name="Oliveira U."/>
            <person name="Santos F.R."/>
            <person name="Vidigal T.H.D.A."/>
            <person name="Brescovit A.D."/>
            <person name="Santos A.J."/>
        </authorList>
    </citation>
    <scope>NUCLEOTIDE SEQUENCE</scope>
    <source>
        <tissue evidence="1">Shoot tissue taken approximately 20 cm above the soil surface</tissue>
    </source>
</reference>
<accession>A0A0A9AEJ2</accession>
<name>A0A0A9AEJ2_ARUDO</name>
<proteinExistence type="predicted"/>
<protein>
    <submittedName>
        <fullName evidence="1">Uncharacterized protein</fullName>
    </submittedName>
</protein>
<evidence type="ECO:0000313" key="1">
    <source>
        <dbReference type="EMBL" id="JAD50054.1"/>
    </source>
</evidence>
<dbReference type="EMBL" id="GBRH01247841">
    <property type="protein sequence ID" value="JAD50054.1"/>
    <property type="molecule type" value="Transcribed_RNA"/>
</dbReference>